<evidence type="ECO:0000256" key="1">
    <source>
        <dbReference type="ARBA" id="ARBA00004162"/>
    </source>
</evidence>
<comment type="subunit">
    <text evidence="13 14">F-type ATPases have 2 components, F(1) - the catalytic core - and F(0) - the membrane proton channel. F(1) has five subunits: alpha(3), beta(3), gamma(1), delta(1), epsilon(1). F(0) has three main subunits: a(1), b(2) and c(10-14). The alpha and beta chains form an alternating ring which encloses part of the gamma chain. F(1) is attached to F(0) by a central stalk formed by the gamma and epsilon chains, while a peripheral stalk is formed by the delta and b chains.</text>
</comment>
<dbReference type="HAMAP" id="MF_01398">
    <property type="entry name" value="ATP_synth_b_bprime"/>
    <property type="match status" value="1"/>
</dbReference>
<dbReference type="InterPro" id="IPR050059">
    <property type="entry name" value="ATP_synthase_B_chain"/>
</dbReference>
<dbReference type="Gene3D" id="1.20.5.620">
    <property type="entry name" value="F1F0 ATP synthase subunit B, membrane domain"/>
    <property type="match status" value="1"/>
</dbReference>
<keyword evidence="9 14" id="KW-0406">Ion transport</keyword>
<dbReference type="GO" id="GO:0045259">
    <property type="term" value="C:proton-transporting ATP synthase complex"/>
    <property type="evidence" value="ECO:0007669"/>
    <property type="project" value="UniProtKB-KW"/>
</dbReference>
<dbReference type="GO" id="GO:0005886">
    <property type="term" value="C:plasma membrane"/>
    <property type="evidence" value="ECO:0007669"/>
    <property type="project" value="UniProtKB-SubCell"/>
</dbReference>
<keyword evidence="3 14" id="KW-0813">Transport</keyword>
<evidence type="ECO:0000256" key="9">
    <source>
        <dbReference type="ARBA" id="ARBA00023065"/>
    </source>
</evidence>
<protein>
    <recommendedName>
        <fullName evidence="14">ATP synthase subunit b</fullName>
    </recommendedName>
    <alternativeName>
        <fullName evidence="14">ATP synthase F(0) sector subunit b</fullName>
    </alternativeName>
    <alternativeName>
        <fullName evidence="14">ATPase subunit I</fullName>
    </alternativeName>
    <alternativeName>
        <fullName evidence="14">F-type ATPase subunit b</fullName>
        <shortName evidence="14">F-ATPase subunit b</shortName>
    </alternativeName>
</protein>
<evidence type="ECO:0000256" key="15">
    <source>
        <dbReference type="RuleBase" id="RU003848"/>
    </source>
</evidence>
<comment type="subcellular location">
    <subcellularLocation>
        <location evidence="1 14">Cell membrane</location>
        <topology evidence="1 14">Single-pass membrane protein</topology>
    </subcellularLocation>
</comment>
<dbReference type="InterPro" id="IPR028987">
    <property type="entry name" value="ATP_synth_B-like_membr_sf"/>
</dbReference>
<feature type="region of interest" description="Disordered" evidence="17">
    <location>
        <begin position="184"/>
        <end position="206"/>
    </location>
</feature>
<feature type="coiled-coil region" evidence="16">
    <location>
        <begin position="69"/>
        <end position="125"/>
    </location>
</feature>
<feature type="transmembrane region" description="Helical" evidence="14">
    <location>
        <begin position="26"/>
        <end position="46"/>
    </location>
</feature>
<dbReference type="GO" id="GO:0046961">
    <property type="term" value="F:proton-transporting ATPase activity, rotational mechanism"/>
    <property type="evidence" value="ECO:0007669"/>
    <property type="project" value="TreeGrafter"/>
</dbReference>
<keyword evidence="6 14" id="KW-0812">Transmembrane</keyword>
<dbReference type="PANTHER" id="PTHR33445:SF1">
    <property type="entry name" value="ATP SYNTHASE SUBUNIT B"/>
    <property type="match status" value="1"/>
</dbReference>
<keyword evidence="8 14" id="KW-1133">Transmembrane helix</keyword>
<evidence type="ECO:0000256" key="11">
    <source>
        <dbReference type="ARBA" id="ARBA00023310"/>
    </source>
</evidence>
<keyword evidence="7 14" id="KW-0375">Hydrogen ion transport</keyword>
<keyword evidence="10 14" id="KW-0472">Membrane</keyword>
<accession>A0A1I5KXW7</accession>
<dbReference type="InterPro" id="IPR005864">
    <property type="entry name" value="ATP_synth_F0_bsu_bac"/>
</dbReference>
<keyword evidence="4 14" id="KW-1003">Cell membrane</keyword>
<evidence type="ECO:0000256" key="2">
    <source>
        <dbReference type="ARBA" id="ARBA00005513"/>
    </source>
</evidence>
<evidence type="ECO:0000256" key="7">
    <source>
        <dbReference type="ARBA" id="ARBA00022781"/>
    </source>
</evidence>
<dbReference type="NCBIfam" id="TIGR01144">
    <property type="entry name" value="ATP_synt_b"/>
    <property type="match status" value="1"/>
</dbReference>
<comment type="function">
    <text evidence="14">Component of the F(0) channel, it forms part of the peripheral stalk, linking F(1) to F(0).</text>
</comment>
<keyword evidence="16" id="KW-0175">Coiled coil</keyword>
<dbReference type="AlphaFoldDB" id="A0A1I5KXW7"/>
<evidence type="ECO:0000256" key="16">
    <source>
        <dbReference type="SAM" id="Coils"/>
    </source>
</evidence>
<dbReference type="Proteomes" id="UP000198857">
    <property type="component" value="Unassembled WGS sequence"/>
</dbReference>
<evidence type="ECO:0000256" key="13">
    <source>
        <dbReference type="ARBA" id="ARBA00025830"/>
    </source>
</evidence>
<dbReference type="STRING" id="1523247.SAMN05660464_1453"/>
<dbReference type="InterPro" id="IPR002146">
    <property type="entry name" value="ATP_synth_b/b'su_bac/chlpt"/>
</dbReference>
<evidence type="ECO:0000313" key="18">
    <source>
        <dbReference type="EMBL" id="SFO89857.1"/>
    </source>
</evidence>
<evidence type="ECO:0000256" key="3">
    <source>
        <dbReference type="ARBA" id="ARBA00022448"/>
    </source>
</evidence>
<reference evidence="19" key="1">
    <citation type="submission" date="2016-10" db="EMBL/GenBank/DDBJ databases">
        <authorList>
            <person name="Varghese N."/>
            <person name="Submissions S."/>
        </authorList>
    </citation>
    <scope>NUCLEOTIDE SEQUENCE [LARGE SCALE GENOMIC DNA]</scope>
    <source>
        <strain evidence="19">DSM 44208</strain>
    </source>
</reference>
<organism evidence="18 19">
    <name type="scientific">Geodermatophilus dictyosporus</name>
    <dbReference type="NCBI Taxonomy" id="1523247"/>
    <lineage>
        <taxon>Bacteria</taxon>
        <taxon>Bacillati</taxon>
        <taxon>Actinomycetota</taxon>
        <taxon>Actinomycetes</taxon>
        <taxon>Geodermatophilales</taxon>
        <taxon>Geodermatophilaceae</taxon>
        <taxon>Geodermatophilus</taxon>
    </lineage>
</organism>
<name>A0A1I5KXW7_9ACTN</name>
<evidence type="ECO:0000256" key="5">
    <source>
        <dbReference type="ARBA" id="ARBA00022547"/>
    </source>
</evidence>
<dbReference type="OrthoDB" id="5243563at2"/>
<gene>
    <name evidence="14" type="primary">atpF</name>
    <name evidence="18" type="ORF">SAMN05660464_1453</name>
</gene>
<evidence type="ECO:0000256" key="8">
    <source>
        <dbReference type="ARBA" id="ARBA00022989"/>
    </source>
</evidence>
<keyword evidence="11 14" id="KW-0066">ATP synthesis</keyword>
<evidence type="ECO:0000313" key="19">
    <source>
        <dbReference type="Proteomes" id="UP000198857"/>
    </source>
</evidence>
<dbReference type="CDD" id="cd06503">
    <property type="entry name" value="ATP-synt_Fo_b"/>
    <property type="match status" value="1"/>
</dbReference>
<dbReference type="NCBIfam" id="NF004412">
    <property type="entry name" value="PRK05759.1-3"/>
    <property type="match status" value="1"/>
</dbReference>
<evidence type="ECO:0000256" key="4">
    <source>
        <dbReference type="ARBA" id="ARBA00022475"/>
    </source>
</evidence>
<comment type="similarity">
    <text evidence="2 14 15">Belongs to the ATPase B chain family.</text>
</comment>
<dbReference type="EMBL" id="FOWQ01000002">
    <property type="protein sequence ID" value="SFO89857.1"/>
    <property type="molecule type" value="Genomic_DNA"/>
</dbReference>
<comment type="function">
    <text evidence="12 14">F(1)F(0) ATP synthase produces ATP from ADP in the presence of a proton or sodium gradient. F-type ATPases consist of two structural domains, F(1) containing the extramembraneous catalytic core and F(0) containing the membrane proton channel, linked together by a central stalk and a peripheral stalk. During catalysis, ATP synthesis in the catalytic domain of F(1) is coupled via a rotary mechanism of the central stalk subunits to proton translocation.</text>
</comment>
<evidence type="ECO:0000256" key="17">
    <source>
        <dbReference type="SAM" id="MobiDB-lite"/>
    </source>
</evidence>
<dbReference type="GO" id="GO:0046933">
    <property type="term" value="F:proton-transporting ATP synthase activity, rotational mechanism"/>
    <property type="evidence" value="ECO:0007669"/>
    <property type="project" value="UniProtKB-UniRule"/>
</dbReference>
<dbReference type="RefSeq" id="WP_091108309.1">
    <property type="nucleotide sequence ID" value="NZ_FOWQ01000002.1"/>
</dbReference>
<keyword evidence="19" id="KW-1185">Reference proteome</keyword>
<evidence type="ECO:0000256" key="12">
    <source>
        <dbReference type="ARBA" id="ARBA00025198"/>
    </source>
</evidence>
<proteinExistence type="inferred from homology"/>
<dbReference type="SUPFAM" id="SSF81573">
    <property type="entry name" value="F1F0 ATP synthase subunit B, membrane domain"/>
    <property type="match status" value="1"/>
</dbReference>
<sequence>MSALSDVTAAAEGGDGGFWEDAYPVIPHPGELIVGIISFLVLYVVYRRLVVPRLEKLLAERRKGIEGGIERAEAMQAEAKAALEQYRAQLAEARTEAAQIRDQARAEGQQILEELRAQAQEESARIVARGEEQLAANRQSVVNELRGQIGALAVDLAGRVVGESLEDDARRRGTVDRFLDQLDGMAPGTPGDGRTGSSVFVPGGDR</sequence>
<evidence type="ECO:0000256" key="6">
    <source>
        <dbReference type="ARBA" id="ARBA00022692"/>
    </source>
</evidence>
<evidence type="ECO:0000256" key="14">
    <source>
        <dbReference type="HAMAP-Rule" id="MF_01398"/>
    </source>
</evidence>
<evidence type="ECO:0000256" key="10">
    <source>
        <dbReference type="ARBA" id="ARBA00023136"/>
    </source>
</evidence>
<dbReference type="PANTHER" id="PTHR33445">
    <property type="entry name" value="ATP SYNTHASE SUBUNIT B', CHLOROPLASTIC"/>
    <property type="match status" value="1"/>
</dbReference>
<keyword evidence="5 14" id="KW-0138">CF(0)</keyword>
<dbReference type="Pfam" id="PF00430">
    <property type="entry name" value="ATP-synt_B"/>
    <property type="match status" value="1"/>
</dbReference>